<evidence type="ECO:0000256" key="1">
    <source>
        <dbReference type="ARBA" id="ARBA00004123"/>
    </source>
</evidence>
<feature type="compositionally biased region" description="Basic residues" evidence="5">
    <location>
        <begin position="410"/>
        <end position="419"/>
    </location>
</feature>
<dbReference type="GO" id="GO:0001228">
    <property type="term" value="F:DNA-binding transcription activator activity, RNA polymerase II-specific"/>
    <property type="evidence" value="ECO:0007669"/>
    <property type="project" value="TreeGrafter"/>
</dbReference>
<sequence length="428" mass="46648">MNAFMVWSRLQRRKISQENPKMHNSEISKRLGAEWKLLSVTDKRPFIDEAKRLRDVHLKKYPDYKYRPRRKQKTVKSQGYPYSIPYPSVPMDALRAGMGSMGQMGQYYGPAYGSLSMAAAAAAAAAQHGGMSGLTAPAQVVSSIDAMAKYSLEAEKYRSQYLPPASLAMYSSDSAKYMDTSPGGGLQRPSPSSYLESTSALTKAYLESSKMYMEASKAYDGGLLRPAPAQHYPLDMQRVSAAGGRDRRDPPRRLTSDPCVCPAELPGQHRHVGGRLAGRLHAAQPQPVPRRGGPRPGARPRRAPGPGRRRPRPGQQQRRRLVVGVLDVVGRPLPRRLHLGQRLRGAAGAVAGGVGGRGPGRRLLRPVGPLPVVPPAGGPRVPAAPHGHILTRRDMSPRTLGTAAGSVWRERRRVKRQACAKRSAAPKP</sequence>
<organism evidence="7 8">
    <name type="scientific">Megalurothrips usitatus</name>
    <name type="common">bean blossom thrips</name>
    <dbReference type="NCBI Taxonomy" id="439358"/>
    <lineage>
        <taxon>Eukaryota</taxon>
        <taxon>Metazoa</taxon>
        <taxon>Ecdysozoa</taxon>
        <taxon>Arthropoda</taxon>
        <taxon>Hexapoda</taxon>
        <taxon>Insecta</taxon>
        <taxon>Pterygota</taxon>
        <taxon>Neoptera</taxon>
        <taxon>Paraneoptera</taxon>
        <taxon>Thysanoptera</taxon>
        <taxon>Terebrantia</taxon>
        <taxon>Thripoidea</taxon>
        <taxon>Thripidae</taxon>
        <taxon>Megalurothrips</taxon>
    </lineage>
</organism>
<evidence type="ECO:0000313" key="7">
    <source>
        <dbReference type="EMBL" id="KAJ1520011.1"/>
    </source>
</evidence>
<dbReference type="Gene3D" id="1.10.30.10">
    <property type="entry name" value="High mobility group box domain"/>
    <property type="match status" value="1"/>
</dbReference>
<keyword evidence="8" id="KW-1185">Reference proteome</keyword>
<dbReference type="InterPro" id="IPR009071">
    <property type="entry name" value="HMG_box_dom"/>
</dbReference>
<feature type="DNA-binding region" description="HMG box" evidence="4">
    <location>
        <begin position="1"/>
        <end position="65"/>
    </location>
</feature>
<feature type="region of interest" description="Disordered" evidence="5">
    <location>
        <begin position="279"/>
        <end position="318"/>
    </location>
</feature>
<feature type="compositionally biased region" description="Basic residues" evidence="5">
    <location>
        <begin position="298"/>
        <end position="318"/>
    </location>
</feature>
<dbReference type="EMBL" id="JAPTSV010000015">
    <property type="protein sequence ID" value="KAJ1520011.1"/>
    <property type="molecule type" value="Genomic_DNA"/>
</dbReference>
<evidence type="ECO:0000256" key="2">
    <source>
        <dbReference type="ARBA" id="ARBA00023125"/>
    </source>
</evidence>
<proteinExistence type="predicted"/>
<accession>A0AAV7X8R2</accession>
<dbReference type="Proteomes" id="UP001075354">
    <property type="component" value="Chromosome 15"/>
</dbReference>
<keyword evidence="2 4" id="KW-0238">DNA-binding</keyword>
<dbReference type="InterPro" id="IPR036910">
    <property type="entry name" value="HMG_box_dom_sf"/>
</dbReference>
<evidence type="ECO:0000259" key="6">
    <source>
        <dbReference type="PROSITE" id="PS50118"/>
    </source>
</evidence>
<name>A0AAV7X8R2_9NEOP</name>
<dbReference type="GO" id="GO:0000122">
    <property type="term" value="P:negative regulation of transcription by RNA polymerase II"/>
    <property type="evidence" value="ECO:0007669"/>
    <property type="project" value="TreeGrafter"/>
</dbReference>
<gene>
    <name evidence="7" type="ORF">ONE63_004242</name>
</gene>
<feature type="domain" description="HMG box" evidence="6">
    <location>
        <begin position="1"/>
        <end position="65"/>
    </location>
</feature>
<evidence type="ECO:0000256" key="5">
    <source>
        <dbReference type="SAM" id="MobiDB-lite"/>
    </source>
</evidence>
<dbReference type="InterPro" id="IPR050140">
    <property type="entry name" value="SRY-related_HMG-box_TF-like"/>
</dbReference>
<dbReference type="PANTHER" id="PTHR10270">
    <property type="entry name" value="SOX TRANSCRIPTION FACTOR"/>
    <property type="match status" value="1"/>
</dbReference>
<dbReference type="FunFam" id="1.10.30.10:FF:000002">
    <property type="entry name" value="transcription factor Sox-2"/>
    <property type="match status" value="1"/>
</dbReference>
<dbReference type="SUPFAM" id="SSF47095">
    <property type="entry name" value="HMG-box"/>
    <property type="match status" value="1"/>
</dbReference>
<dbReference type="GO" id="GO:0005634">
    <property type="term" value="C:nucleus"/>
    <property type="evidence" value="ECO:0007669"/>
    <property type="project" value="UniProtKB-SubCell"/>
</dbReference>
<comment type="caution">
    <text evidence="7">The sequence shown here is derived from an EMBL/GenBank/DDBJ whole genome shotgun (WGS) entry which is preliminary data.</text>
</comment>
<protein>
    <recommendedName>
        <fullName evidence="6">HMG box domain-containing protein</fullName>
    </recommendedName>
</protein>
<feature type="region of interest" description="Disordered" evidence="5">
    <location>
        <begin position="239"/>
        <end position="266"/>
    </location>
</feature>
<dbReference type="CDD" id="cd22028">
    <property type="entry name" value="HMG-box_SoxA_SoxB_SoxG"/>
    <property type="match status" value="1"/>
</dbReference>
<feature type="region of interest" description="Disordered" evidence="5">
    <location>
        <begin position="393"/>
        <end position="428"/>
    </location>
</feature>
<feature type="compositionally biased region" description="Basic and acidic residues" evidence="5">
    <location>
        <begin position="244"/>
        <end position="255"/>
    </location>
</feature>
<reference evidence="7" key="1">
    <citation type="submission" date="2022-12" db="EMBL/GenBank/DDBJ databases">
        <title>Chromosome-level genome assembly of the bean flower thrips Megalurothrips usitatus.</title>
        <authorList>
            <person name="Ma L."/>
            <person name="Liu Q."/>
            <person name="Li H."/>
            <person name="Cai W."/>
        </authorList>
    </citation>
    <scope>NUCLEOTIDE SEQUENCE</scope>
    <source>
        <strain evidence="7">Cailab_2022a</strain>
    </source>
</reference>
<evidence type="ECO:0000313" key="8">
    <source>
        <dbReference type="Proteomes" id="UP001075354"/>
    </source>
</evidence>
<dbReference type="SMART" id="SM00398">
    <property type="entry name" value="HMG"/>
    <property type="match status" value="1"/>
</dbReference>
<dbReference type="GO" id="GO:0000978">
    <property type="term" value="F:RNA polymerase II cis-regulatory region sequence-specific DNA binding"/>
    <property type="evidence" value="ECO:0007669"/>
    <property type="project" value="TreeGrafter"/>
</dbReference>
<comment type="subcellular location">
    <subcellularLocation>
        <location evidence="1">Nucleus</location>
    </subcellularLocation>
</comment>
<keyword evidence="3 4" id="KW-0539">Nucleus</keyword>
<evidence type="ECO:0000256" key="3">
    <source>
        <dbReference type="ARBA" id="ARBA00023242"/>
    </source>
</evidence>
<dbReference type="GO" id="GO:0007420">
    <property type="term" value="P:brain development"/>
    <property type="evidence" value="ECO:0007669"/>
    <property type="project" value="TreeGrafter"/>
</dbReference>
<dbReference type="AlphaFoldDB" id="A0AAV7X8R2"/>
<dbReference type="PROSITE" id="PS50118">
    <property type="entry name" value="HMG_BOX_2"/>
    <property type="match status" value="1"/>
</dbReference>
<dbReference type="Pfam" id="PF00505">
    <property type="entry name" value="HMG_box"/>
    <property type="match status" value="1"/>
</dbReference>
<dbReference type="GO" id="GO:0030182">
    <property type="term" value="P:neuron differentiation"/>
    <property type="evidence" value="ECO:0007669"/>
    <property type="project" value="TreeGrafter"/>
</dbReference>
<dbReference type="PANTHER" id="PTHR10270:SF324">
    <property type="entry name" value="SOX DOMAIN-CONTAINING PROTEIN DICHAETE-RELATED"/>
    <property type="match status" value="1"/>
</dbReference>
<evidence type="ECO:0000256" key="4">
    <source>
        <dbReference type="PROSITE-ProRule" id="PRU00267"/>
    </source>
</evidence>